<proteinExistence type="predicted"/>
<accession>A0A5C6CPY1</accession>
<name>A0A5C6CPY1_9BACT</name>
<protein>
    <submittedName>
        <fullName evidence="1">Uncharacterized protein</fullName>
    </submittedName>
</protein>
<dbReference type="EMBL" id="SJPT01000002">
    <property type="protein sequence ID" value="TWU24829.1"/>
    <property type="molecule type" value="Genomic_DNA"/>
</dbReference>
<dbReference type="Proteomes" id="UP000316304">
    <property type="component" value="Unassembled WGS sequence"/>
</dbReference>
<organism evidence="1 2">
    <name type="scientific">Novipirellula galeiformis</name>
    <dbReference type="NCBI Taxonomy" id="2528004"/>
    <lineage>
        <taxon>Bacteria</taxon>
        <taxon>Pseudomonadati</taxon>
        <taxon>Planctomycetota</taxon>
        <taxon>Planctomycetia</taxon>
        <taxon>Pirellulales</taxon>
        <taxon>Pirellulaceae</taxon>
        <taxon>Novipirellula</taxon>
    </lineage>
</organism>
<keyword evidence="2" id="KW-1185">Reference proteome</keyword>
<reference evidence="1 2" key="1">
    <citation type="submission" date="2019-02" db="EMBL/GenBank/DDBJ databases">
        <title>Deep-cultivation of Planctomycetes and their phenomic and genomic characterization uncovers novel biology.</title>
        <authorList>
            <person name="Wiegand S."/>
            <person name="Jogler M."/>
            <person name="Boedeker C."/>
            <person name="Pinto D."/>
            <person name="Vollmers J."/>
            <person name="Rivas-Marin E."/>
            <person name="Kohn T."/>
            <person name="Peeters S.H."/>
            <person name="Heuer A."/>
            <person name="Rast P."/>
            <person name="Oberbeckmann S."/>
            <person name="Bunk B."/>
            <person name="Jeske O."/>
            <person name="Meyerdierks A."/>
            <person name="Storesund J.E."/>
            <person name="Kallscheuer N."/>
            <person name="Luecker S."/>
            <person name="Lage O.M."/>
            <person name="Pohl T."/>
            <person name="Merkel B.J."/>
            <person name="Hornburger P."/>
            <person name="Mueller R.-W."/>
            <person name="Bruemmer F."/>
            <person name="Labrenz M."/>
            <person name="Spormann A.M."/>
            <person name="Op Den Camp H."/>
            <person name="Overmann J."/>
            <person name="Amann R."/>
            <person name="Jetten M.S.M."/>
            <person name="Mascher T."/>
            <person name="Medema M.H."/>
            <person name="Devos D.P."/>
            <person name="Kaster A.-K."/>
            <person name="Ovreas L."/>
            <person name="Rohde M."/>
            <person name="Galperin M.Y."/>
            <person name="Jogler C."/>
        </authorList>
    </citation>
    <scope>NUCLEOTIDE SEQUENCE [LARGE SCALE GENOMIC DNA]</scope>
    <source>
        <strain evidence="1 2">Pla52o</strain>
    </source>
</reference>
<gene>
    <name evidence="1" type="ORF">Pla52o_11190</name>
</gene>
<sequence length="76" mass="8547">MNEAEKFHDRIGDACNLIADEGERVAIQTLNCPAHVRKQIAMWYDIFARSPVTFTYLEAHYACSPSRLESSATPTS</sequence>
<dbReference type="AlphaFoldDB" id="A0A5C6CPY1"/>
<comment type="caution">
    <text evidence="1">The sequence shown here is derived from an EMBL/GenBank/DDBJ whole genome shotgun (WGS) entry which is preliminary data.</text>
</comment>
<evidence type="ECO:0000313" key="2">
    <source>
        <dbReference type="Proteomes" id="UP000316304"/>
    </source>
</evidence>
<evidence type="ECO:0000313" key="1">
    <source>
        <dbReference type="EMBL" id="TWU24829.1"/>
    </source>
</evidence>